<organism evidence="6 7">
    <name type="scientific">Filimonas zeae</name>
    <dbReference type="NCBI Taxonomy" id="1737353"/>
    <lineage>
        <taxon>Bacteria</taxon>
        <taxon>Pseudomonadati</taxon>
        <taxon>Bacteroidota</taxon>
        <taxon>Chitinophagia</taxon>
        <taxon>Chitinophagales</taxon>
        <taxon>Chitinophagaceae</taxon>
        <taxon>Filimonas</taxon>
    </lineage>
</organism>
<dbReference type="InterPro" id="IPR015424">
    <property type="entry name" value="PyrdxlP-dep_Trfase"/>
</dbReference>
<sequence length="411" mass="45765">MITPLLTEEDIEALRNETPGTAHVIHFNNAGCSLAPTPVVNTITAYLQQEALLGGYEAEAQYEQQLNNTYNVIARLINAQPEEITLVENASNGWCIAFHGIGLQPGDEVLISEFEYVTNMIGYLYGKQHYGITLTVIPNDEQGNFSITKLKEAITDKTRLIAVTHIASATGGVLPVEAIGAIAAEHHILYLLDACQSIGQLPVDVAQIQCDFLSVTGRKYLRAPRGTGFLYVSKKSQHKITPLFLDGHAVSTINEQSYQLLPNGKRFEFYEKNRATTLGLAKAVEYALHIGMDRIWNRIQYLATHLRNQLQLIEQVTLQDGGNIQCGIITFTVNHCDSKEVKEYLALHHINVSVGLARSTLLHMNKHQLNSVVRASVHYYNTLSETDFFIKTLSAFVQERKTSQAHPHSLK</sequence>
<name>A0A917J056_9BACT</name>
<dbReference type="GO" id="GO:0008483">
    <property type="term" value="F:transaminase activity"/>
    <property type="evidence" value="ECO:0007669"/>
    <property type="project" value="UniProtKB-KW"/>
</dbReference>
<dbReference type="Gene3D" id="3.40.640.10">
    <property type="entry name" value="Type I PLP-dependent aspartate aminotransferase-like (Major domain)"/>
    <property type="match status" value="1"/>
</dbReference>
<dbReference type="Proteomes" id="UP000627292">
    <property type="component" value="Unassembled WGS sequence"/>
</dbReference>
<dbReference type="PANTHER" id="PTHR43586">
    <property type="entry name" value="CYSTEINE DESULFURASE"/>
    <property type="match status" value="1"/>
</dbReference>
<gene>
    <name evidence="6" type="ORF">GCM10011379_21220</name>
</gene>
<dbReference type="PROSITE" id="PS00595">
    <property type="entry name" value="AA_TRANSFER_CLASS_5"/>
    <property type="match status" value="1"/>
</dbReference>
<comment type="similarity">
    <text evidence="3">Belongs to the class-V pyridoxal-phosphate-dependent aminotransferase family.</text>
</comment>
<evidence type="ECO:0000313" key="6">
    <source>
        <dbReference type="EMBL" id="GGH66732.1"/>
    </source>
</evidence>
<keyword evidence="7" id="KW-1185">Reference proteome</keyword>
<evidence type="ECO:0000256" key="2">
    <source>
        <dbReference type="ARBA" id="ARBA00022898"/>
    </source>
</evidence>
<keyword evidence="6" id="KW-0032">Aminotransferase</keyword>
<dbReference type="InterPro" id="IPR000192">
    <property type="entry name" value="Aminotrans_V_dom"/>
</dbReference>
<proteinExistence type="inferred from homology"/>
<reference evidence="6" key="2">
    <citation type="submission" date="2020-09" db="EMBL/GenBank/DDBJ databases">
        <authorList>
            <person name="Sun Q."/>
            <person name="Zhou Y."/>
        </authorList>
    </citation>
    <scope>NUCLEOTIDE SEQUENCE</scope>
    <source>
        <strain evidence="6">CGMCC 1.15290</strain>
    </source>
</reference>
<comment type="caution">
    <text evidence="6">The sequence shown here is derived from an EMBL/GenBank/DDBJ whole genome shotgun (WGS) entry which is preliminary data.</text>
</comment>
<dbReference type="RefSeq" id="WP_188952002.1">
    <property type="nucleotide sequence ID" value="NZ_BMIB01000002.1"/>
</dbReference>
<keyword evidence="6" id="KW-0808">Transferase</keyword>
<comment type="cofactor">
    <cofactor evidence="1 4">
        <name>pyridoxal 5'-phosphate</name>
        <dbReference type="ChEBI" id="CHEBI:597326"/>
    </cofactor>
</comment>
<evidence type="ECO:0000313" key="7">
    <source>
        <dbReference type="Proteomes" id="UP000627292"/>
    </source>
</evidence>
<evidence type="ECO:0000256" key="4">
    <source>
        <dbReference type="RuleBase" id="RU004504"/>
    </source>
</evidence>
<evidence type="ECO:0000259" key="5">
    <source>
        <dbReference type="Pfam" id="PF00266"/>
    </source>
</evidence>
<evidence type="ECO:0000256" key="3">
    <source>
        <dbReference type="RuleBase" id="RU004075"/>
    </source>
</evidence>
<reference evidence="6" key="1">
    <citation type="journal article" date="2014" name="Int. J. Syst. Evol. Microbiol.">
        <title>Complete genome sequence of Corynebacterium casei LMG S-19264T (=DSM 44701T), isolated from a smear-ripened cheese.</title>
        <authorList>
            <consortium name="US DOE Joint Genome Institute (JGI-PGF)"/>
            <person name="Walter F."/>
            <person name="Albersmeier A."/>
            <person name="Kalinowski J."/>
            <person name="Ruckert C."/>
        </authorList>
    </citation>
    <scope>NUCLEOTIDE SEQUENCE</scope>
    <source>
        <strain evidence="6">CGMCC 1.15290</strain>
    </source>
</reference>
<keyword evidence="2" id="KW-0663">Pyridoxal phosphate</keyword>
<dbReference type="SUPFAM" id="SSF53383">
    <property type="entry name" value="PLP-dependent transferases"/>
    <property type="match status" value="1"/>
</dbReference>
<dbReference type="InterPro" id="IPR015422">
    <property type="entry name" value="PyrdxlP-dep_Trfase_small"/>
</dbReference>
<dbReference type="Pfam" id="PF00266">
    <property type="entry name" value="Aminotran_5"/>
    <property type="match status" value="1"/>
</dbReference>
<dbReference type="PANTHER" id="PTHR43586:SF24">
    <property type="entry name" value="BLR4730 PROTEIN"/>
    <property type="match status" value="1"/>
</dbReference>
<accession>A0A917J056</accession>
<protein>
    <submittedName>
        <fullName evidence="6">Aminotransferase class V</fullName>
    </submittedName>
</protein>
<dbReference type="InterPro" id="IPR020578">
    <property type="entry name" value="Aminotrans_V_PyrdxlP_BS"/>
</dbReference>
<evidence type="ECO:0000256" key="1">
    <source>
        <dbReference type="ARBA" id="ARBA00001933"/>
    </source>
</evidence>
<dbReference type="EMBL" id="BMIB01000002">
    <property type="protein sequence ID" value="GGH66732.1"/>
    <property type="molecule type" value="Genomic_DNA"/>
</dbReference>
<dbReference type="Gene3D" id="3.90.1150.10">
    <property type="entry name" value="Aspartate Aminotransferase, domain 1"/>
    <property type="match status" value="1"/>
</dbReference>
<dbReference type="InterPro" id="IPR015421">
    <property type="entry name" value="PyrdxlP-dep_Trfase_major"/>
</dbReference>
<dbReference type="AlphaFoldDB" id="A0A917J056"/>
<feature type="domain" description="Aminotransferase class V" evidence="5">
    <location>
        <begin position="26"/>
        <end position="387"/>
    </location>
</feature>